<sequence length="440" mass="48606">MSRAPFTHFWGAPDIRNPPVAPPARDGYPGRHPLPFHALKFNPLGLYDLRRRLGILKQDPSIWNTYRRQFLAGDIAWLASGASDDNLHDQGFNTFFPELKALRDSLPSDDAGYTARGEFTESARKVIWDLATMLDRTLGSTTMILHVPGTTVPGTPLAPEYLRASVYLPPAFIHRHPETHPAIAQIAQSFLEFVGVATVATWVANARREGWKLTQTASNTIRPNSAPDHLIPDPKQPGSSHYIFRGLPAGRRPDDVTPPSPTSTRYGSEEPLSAEGDALLTALERVAALEGEVHLLHDLLDSTTAEQRNSIRELTQLQAQLNAAEAREEGYEEERRELQRHIGSQNPRSPAPPTYNASSQATPTRSRGGTPFASPSKTSVAALPRTTEFLKAHGLLAHLPAIRMMIRHAPATKWFQDIAGFDLDELVAEELLECLTQECL</sequence>
<evidence type="ECO:0000313" key="2">
    <source>
        <dbReference type="EMBL" id="KAJ7735457.1"/>
    </source>
</evidence>
<evidence type="ECO:0000256" key="1">
    <source>
        <dbReference type="SAM" id="MobiDB-lite"/>
    </source>
</evidence>
<dbReference type="EMBL" id="JARKIB010000126">
    <property type="protein sequence ID" value="KAJ7735457.1"/>
    <property type="molecule type" value="Genomic_DNA"/>
</dbReference>
<protein>
    <submittedName>
        <fullName evidence="2">Uncharacterized protein</fullName>
    </submittedName>
</protein>
<keyword evidence="3" id="KW-1185">Reference proteome</keyword>
<feature type="compositionally biased region" description="Basic and acidic residues" evidence="1">
    <location>
        <begin position="325"/>
        <end position="340"/>
    </location>
</feature>
<feature type="compositionally biased region" description="Polar residues" evidence="1">
    <location>
        <begin position="355"/>
        <end position="378"/>
    </location>
</feature>
<dbReference type="AlphaFoldDB" id="A0AAD7I5B2"/>
<gene>
    <name evidence="2" type="ORF">B0H16DRAFT_1467074</name>
</gene>
<comment type="caution">
    <text evidence="2">The sequence shown here is derived from an EMBL/GenBank/DDBJ whole genome shotgun (WGS) entry which is preliminary data.</text>
</comment>
<proteinExistence type="predicted"/>
<accession>A0AAD7I5B2</accession>
<name>A0AAD7I5B2_9AGAR</name>
<organism evidence="2 3">
    <name type="scientific">Mycena metata</name>
    <dbReference type="NCBI Taxonomy" id="1033252"/>
    <lineage>
        <taxon>Eukaryota</taxon>
        <taxon>Fungi</taxon>
        <taxon>Dikarya</taxon>
        <taxon>Basidiomycota</taxon>
        <taxon>Agaricomycotina</taxon>
        <taxon>Agaricomycetes</taxon>
        <taxon>Agaricomycetidae</taxon>
        <taxon>Agaricales</taxon>
        <taxon>Marasmiineae</taxon>
        <taxon>Mycenaceae</taxon>
        <taxon>Mycena</taxon>
    </lineage>
</organism>
<feature type="region of interest" description="Disordered" evidence="1">
    <location>
        <begin position="323"/>
        <end position="378"/>
    </location>
</feature>
<reference evidence="2" key="1">
    <citation type="submission" date="2023-03" db="EMBL/GenBank/DDBJ databases">
        <title>Massive genome expansion in bonnet fungi (Mycena s.s.) driven by repeated elements and novel gene families across ecological guilds.</title>
        <authorList>
            <consortium name="Lawrence Berkeley National Laboratory"/>
            <person name="Harder C.B."/>
            <person name="Miyauchi S."/>
            <person name="Viragh M."/>
            <person name="Kuo A."/>
            <person name="Thoen E."/>
            <person name="Andreopoulos B."/>
            <person name="Lu D."/>
            <person name="Skrede I."/>
            <person name="Drula E."/>
            <person name="Henrissat B."/>
            <person name="Morin E."/>
            <person name="Kohler A."/>
            <person name="Barry K."/>
            <person name="LaButti K."/>
            <person name="Morin E."/>
            <person name="Salamov A."/>
            <person name="Lipzen A."/>
            <person name="Mereny Z."/>
            <person name="Hegedus B."/>
            <person name="Baldrian P."/>
            <person name="Stursova M."/>
            <person name="Weitz H."/>
            <person name="Taylor A."/>
            <person name="Grigoriev I.V."/>
            <person name="Nagy L.G."/>
            <person name="Martin F."/>
            <person name="Kauserud H."/>
        </authorList>
    </citation>
    <scope>NUCLEOTIDE SEQUENCE</scope>
    <source>
        <strain evidence="2">CBHHK182m</strain>
    </source>
</reference>
<feature type="region of interest" description="Disordered" evidence="1">
    <location>
        <begin position="217"/>
        <end position="272"/>
    </location>
</feature>
<dbReference type="Proteomes" id="UP001215598">
    <property type="component" value="Unassembled WGS sequence"/>
</dbReference>
<evidence type="ECO:0000313" key="3">
    <source>
        <dbReference type="Proteomes" id="UP001215598"/>
    </source>
</evidence>